<dbReference type="RefSeq" id="WP_220178266.1">
    <property type="nucleotide sequence ID" value="NZ_CP040817.1"/>
</dbReference>
<feature type="compositionally biased region" description="Basic and acidic residues" evidence="1">
    <location>
        <begin position="1"/>
        <end position="13"/>
    </location>
</feature>
<evidence type="ECO:0000256" key="1">
    <source>
        <dbReference type="SAM" id="MobiDB-lite"/>
    </source>
</evidence>
<keyword evidence="3" id="KW-1185">Reference proteome</keyword>
<evidence type="ECO:0000313" key="2">
    <source>
        <dbReference type="EMBL" id="QYM92107.1"/>
    </source>
</evidence>
<protein>
    <submittedName>
        <fullName evidence="2">Methionyl-tRNA formyltransferase</fullName>
    </submittedName>
</protein>
<organism evidence="2 3">
    <name type="scientific">Dickeya zeae</name>
    <dbReference type="NCBI Taxonomy" id="204042"/>
    <lineage>
        <taxon>Bacteria</taxon>
        <taxon>Pseudomonadati</taxon>
        <taxon>Pseudomonadota</taxon>
        <taxon>Gammaproteobacteria</taxon>
        <taxon>Enterobacterales</taxon>
        <taxon>Pectobacteriaceae</taxon>
        <taxon>Dickeya</taxon>
    </lineage>
</organism>
<evidence type="ECO:0000313" key="3">
    <source>
        <dbReference type="Proteomes" id="UP000824976"/>
    </source>
</evidence>
<dbReference type="EMBL" id="CP040817">
    <property type="protein sequence ID" value="QYM92107.1"/>
    <property type="molecule type" value="Genomic_DNA"/>
</dbReference>
<feature type="compositionally biased region" description="Basic and acidic residues" evidence="1">
    <location>
        <begin position="88"/>
        <end position="105"/>
    </location>
</feature>
<reference evidence="2 3" key="1">
    <citation type="submission" date="2019-06" db="EMBL/GenBank/DDBJ databases">
        <title>Complete genome of Dickeya zeae PL65.</title>
        <authorList>
            <person name="Boluk G."/>
            <person name="Arif M."/>
        </authorList>
    </citation>
    <scope>NUCLEOTIDE SEQUENCE [LARGE SCALE GENOMIC DNA]</scope>
    <source>
        <strain evidence="2 3">PL65</strain>
    </source>
</reference>
<feature type="region of interest" description="Disordered" evidence="1">
    <location>
        <begin position="1"/>
        <end position="21"/>
    </location>
</feature>
<proteinExistence type="predicted"/>
<accession>A0ABX8VWB9</accession>
<feature type="region of interest" description="Disordered" evidence="1">
    <location>
        <begin position="73"/>
        <end position="105"/>
    </location>
</feature>
<gene>
    <name evidence="2" type="ORF">FGI21_09575</name>
</gene>
<name>A0ABX8VWB9_9GAMM</name>
<sequence>MLKQFIEKPEKTGSDTPPTSTNYVQIIPASDWFFRHDNVPGSKRRATVYQLAVWALRNDGKIVGLVTVRDPETQQPKLVTPPPVQGDYLHRDQLSDEEIDAAKIR</sequence>
<dbReference type="Proteomes" id="UP000824976">
    <property type="component" value="Chromosome"/>
</dbReference>